<dbReference type="Proteomes" id="UP000834106">
    <property type="component" value="Chromosome 22"/>
</dbReference>
<evidence type="ECO:0000313" key="6">
    <source>
        <dbReference type="EMBL" id="CAI9786521.1"/>
    </source>
</evidence>
<evidence type="ECO:0000313" key="7">
    <source>
        <dbReference type="Proteomes" id="UP000834106"/>
    </source>
</evidence>
<evidence type="ECO:0000256" key="4">
    <source>
        <dbReference type="ARBA" id="ARBA00022723"/>
    </source>
</evidence>
<dbReference type="SUPFAM" id="SSF53335">
    <property type="entry name" value="S-adenosyl-L-methionine-dependent methyltransferases"/>
    <property type="match status" value="1"/>
</dbReference>
<evidence type="ECO:0000256" key="5">
    <source>
        <dbReference type="ARBA" id="ARBA00022842"/>
    </source>
</evidence>
<evidence type="ECO:0000256" key="1">
    <source>
        <dbReference type="ARBA" id="ARBA00007967"/>
    </source>
</evidence>
<sequence>MHLQRKIISVATSIIQEAVEDGLEKSFQDTMGIADLGCPSGPNTVMVIFDIIDTTYATSNQKGIPLPELRVSLNDLPGNDFNNVFISFLEFYNQLKTEKNIGPEGCFISEMVVGGHMVLSFMGRVSADPSSEESCMQWELLAQALMSMALEEVRSEVEEEGSFTINCLEAFEIEWDGGAPSNNNFQKYNNKIENYNLSRGQQVAKTIRAVVESMLEVHFGTENYG</sequence>
<proteinExistence type="inferred from homology"/>
<comment type="similarity">
    <text evidence="1">Belongs to the methyltransferase superfamily. Type-7 methyltransferase family.</text>
</comment>
<keyword evidence="7" id="KW-1185">Reference proteome</keyword>
<dbReference type="InterPro" id="IPR005299">
    <property type="entry name" value="MeTrfase_7"/>
</dbReference>
<evidence type="ECO:0000256" key="2">
    <source>
        <dbReference type="ARBA" id="ARBA00022603"/>
    </source>
</evidence>
<dbReference type="GO" id="GO:0046872">
    <property type="term" value="F:metal ion binding"/>
    <property type="evidence" value="ECO:0007669"/>
    <property type="project" value="UniProtKB-KW"/>
</dbReference>
<name>A0AAD2EFS3_9LAMI</name>
<keyword evidence="4" id="KW-0479">Metal-binding</keyword>
<protein>
    <submittedName>
        <fullName evidence="6">Uncharacterized protein</fullName>
    </submittedName>
</protein>
<accession>A0AAD2EFS3</accession>
<organism evidence="6 7">
    <name type="scientific">Fraxinus pennsylvanica</name>
    <dbReference type="NCBI Taxonomy" id="56036"/>
    <lineage>
        <taxon>Eukaryota</taxon>
        <taxon>Viridiplantae</taxon>
        <taxon>Streptophyta</taxon>
        <taxon>Embryophyta</taxon>
        <taxon>Tracheophyta</taxon>
        <taxon>Spermatophyta</taxon>
        <taxon>Magnoliopsida</taxon>
        <taxon>eudicotyledons</taxon>
        <taxon>Gunneridae</taxon>
        <taxon>Pentapetalae</taxon>
        <taxon>asterids</taxon>
        <taxon>lamiids</taxon>
        <taxon>Lamiales</taxon>
        <taxon>Oleaceae</taxon>
        <taxon>Oleeae</taxon>
        <taxon>Fraxinus</taxon>
    </lineage>
</organism>
<reference evidence="6" key="1">
    <citation type="submission" date="2023-05" db="EMBL/GenBank/DDBJ databases">
        <authorList>
            <person name="Huff M."/>
        </authorList>
    </citation>
    <scope>NUCLEOTIDE SEQUENCE</scope>
</reference>
<keyword evidence="5" id="KW-0460">Magnesium</keyword>
<dbReference type="InterPro" id="IPR029063">
    <property type="entry name" value="SAM-dependent_MTases_sf"/>
</dbReference>
<keyword evidence="2" id="KW-0489">Methyltransferase</keyword>
<gene>
    <name evidence="6" type="ORF">FPE_LOCUS33951</name>
</gene>
<dbReference type="AlphaFoldDB" id="A0AAD2EFS3"/>
<dbReference type="PANTHER" id="PTHR31009">
    <property type="entry name" value="S-ADENOSYL-L-METHIONINE:CARBOXYL METHYLTRANSFERASE FAMILY PROTEIN"/>
    <property type="match status" value="1"/>
</dbReference>
<dbReference type="GO" id="GO:0008168">
    <property type="term" value="F:methyltransferase activity"/>
    <property type="evidence" value="ECO:0007669"/>
    <property type="project" value="UniProtKB-KW"/>
</dbReference>
<dbReference type="Gene3D" id="3.40.50.150">
    <property type="entry name" value="Vaccinia Virus protein VP39"/>
    <property type="match status" value="1"/>
</dbReference>
<dbReference type="GO" id="GO:0032259">
    <property type="term" value="P:methylation"/>
    <property type="evidence" value="ECO:0007669"/>
    <property type="project" value="UniProtKB-KW"/>
</dbReference>
<keyword evidence="3" id="KW-0808">Transferase</keyword>
<evidence type="ECO:0000256" key="3">
    <source>
        <dbReference type="ARBA" id="ARBA00022679"/>
    </source>
</evidence>
<dbReference type="EMBL" id="OU503057">
    <property type="protein sequence ID" value="CAI9786521.1"/>
    <property type="molecule type" value="Genomic_DNA"/>
</dbReference>
<dbReference type="Pfam" id="PF03492">
    <property type="entry name" value="Methyltransf_7"/>
    <property type="match status" value="2"/>
</dbReference>
<dbReference type="InterPro" id="IPR042086">
    <property type="entry name" value="MeTrfase_capping"/>
</dbReference>
<dbReference type="Gene3D" id="1.10.1200.270">
    <property type="entry name" value="Methyltransferase, alpha-helical capping domain"/>
    <property type="match status" value="1"/>
</dbReference>